<accession>A0ABT2YSL2</accession>
<keyword evidence="5" id="KW-0472">Membrane</keyword>
<evidence type="ECO:0000313" key="7">
    <source>
        <dbReference type="EMBL" id="MCV2402879.1"/>
    </source>
</evidence>
<dbReference type="SUPFAM" id="SSF58104">
    <property type="entry name" value="Methyl-accepting chemotaxis protein (MCP) signaling domain"/>
    <property type="match status" value="1"/>
</dbReference>
<dbReference type="InterPro" id="IPR004089">
    <property type="entry name" value="MCPsignal_dom"/>
</dbReference>
<dbReference type="InterPro" id="IPR004090">
    <property type="entry name" value="Chemotax_Me-accpt_rcpt"/>
</dbReference>
<evidence type="ECO:0000256" key="1">
    <source>
        <dbReference type="ARBA" id="ARBA00004370"/>
    </source>
</evidence>
<feature type="domain" description="Methyl-accepting transducer" evidence="6">
    <location>
        <begin position="265"/>
        <end position="501"/>
    </location>
</feature>
<comment type="subcellular location">
    <subcellularLocation>
        <location evidence="1">Membrane</location>
    </subcellularLocation>
</comment>
<evidence type="ECO:0000259" key="6">
    <source>
        <dbReference type="PROSITE" id="PS50111"/>
    </source>
</evidence>
<evidence type="ECO:0000256" key="5">
    <source>
        <dbReference type="SAM" id="Phobius"/>
    </source>
</evidence>
<gene>
    <name evidence="7" type="ORF">OFY17_08305</name>
</gene>
<dbReference type="CDD" id="cd19411">
    <property type="entry name" value="MCP2201-like_sensor"/>
    <property type="match status" value="1"/>
</dbReference>
<name>A0ABT2YSL2_9GAMM</name>
<dbReference type="Gene3D" id="1.10.287.950">
    <property type="entry name" value="Methyl-accepting chemotaxis protein"/>
    <property type="match status" value="1"/>
</dbReference>
<evidence type="ECO:0000256" key="3">
    <source>
        <dbReference type="ARBA" id="ARBA00029447"/>
    </source>
</evidence>
<evidence type="ECO:0000256" key="4">
    <source>
        <dbReference type="PROSITE-ProRule" id="PRU00284"/>
    </source>
</evidence>
<dbReference type="SMART" id="SM00283">
    <property type="entry name" value="MA"/>
    <property type="match status" value="1"/>
</dbReference>
<keyword evidence="8" id="KW-1185">Reference proteome</keyword>
<dbReference type="PANTHER" id="PTHR32089">
    <property type="entry name" value="METHYL-ACCEPTING CHEMOTAXIS PROTEIN MCPB"/>
    <property type="match status" value="1"/>
</dbReference>
<keyword evidence="2 4" id="KW-0807">Transducer</keyword>
<dbReference type="PRINTS" id="PR00260">
    <property type="entry name" value="CHEMTRNSDUCR"/>
</dbReference>
<feature type="transmembrane region" description="Helical" evidence="5">
    <location>
        <begin position="186"/>
        <end position="205"/>
    </location>
</feature>
<dbReference type="Pfam" id="PF00015">
    <property type="entry name" value="MCPsignal"/>
    <property type="match status" value="1"/>
</dbReference>
<organism evidence="7 8">
    <name type="scientific">Marinomonas sargassi</name>
    <dbReference type="NCBI Taxonomy" id="2984494"/>
    <lineage>
        <taxon>Bacteria</taxon>
        <taxon>Pseudomonadati</taxon>
        <taxon>Pseudomonadota</taxon>
        <taxon>Gammaproteobacteria</taxon>
        <taxon>Oceanospirillales</taxon>
        <taxon>Oceanospirillaceae</taxon>
        <taxon>Marinomonas</taxon>
    </lineage>
</organism>
<evidence type="ECO:0000313" key="8">
    <source>
        <dbReference type="Proteomes" id="UP001209713"/>
    </source>
</evidence>
<dbReference type="InterPro" id="IPR047347">
    <property type="entry name" value="YvaQ-like_sensor"/>
</dbReference>
<dbReference type="Pfam" id="PF12729">
    <property type="entry name" value="4HB_MCP_1"/>
    <property type="match status" value="1"/>
</dbReference>
<keyword evidence="5" id="KW-0812">Transmembrane</keyword>
<dbReference type="Proteomes" id="UP001209713">
    <property type="component" value="Unassembled WGS sequence"/>
</dbReference>
<feature type="transmembrane region" description="Helical" evidence="5">
    <location>
        <begin position="7"/>
        <end position="26"/>
    </location>
</feature>
<dbReference type="CDD" id="cd11386">
    <property type="entry name" value="MCP_signal"/>
    <property type="match status" value="1"/>
</dbReference>
<proteinExistence type="inferred from homology"/>
<keyword evidence="5" id="KW-1133">Transmembrane helix</keyword>
<comment type="similarity">
    <text evidence="3">Belongs to the methyl-accepting chemotaxis (MCP) protein family.</text>
</comment>
<evidence type="ECO:0000256" key="2">
    <source>
        <dbReference type="ARBA" id="ARBA00023224"/>
    </source>
</evidence>
<reference evidence="7 8" key="1">
    <citation type="submission" date="2022-10" db="EMBL/GenBank/DDBJ databases">
        <title>Marinomonas transparenta sp. nov. and Marinomonas sargassi sp. nov., isolated from marine alga (Sargassum natans (L.) Gaillon).</title>
        <authorList>
            <person name="Wang Y."/>
        </authorList>
    </citation>
    <scope>NUCLEOTIDE SEQUENCE [LARGE SCALE GENOMIC DNA]</scope>
    <source>
        <strain evidence="7 8">C2222</strain>
    </source>
</reference>
<dbReference type="PROSITE" id="PS50111">
    <property type="entry name" value="CHEMOTAXIS_TRANSDUC_2"/>
    <property type="match status" value="1"/>
</dbReference>
<protein>
    <submittedName>
        <fullName evidence="7">Methyl-accepting chemotaxis protein</fullName>
    </submittedName>
</protein>
<dbReference type="InterPro" id="IPR024478">
    <property type="entry name" value="HlyB_4HB_MCP"/>
</dbReference>
<dbReference type="PANTHER" id="PTHR32089:SF112">
    <property type="entry name" value="LYSOZYME-LIKE PROTEIN-RELATED"/>
    <property type="match status" value="1"/>
</dbReference>
<sequence>MTINTRLIVGFSIILSMMIVLTSIGIHRVNFIDSAITQMTDVNAVKQRYAINFRGSVHDRAIAVRDVVLARNSSEVNASISEINKLADFYKQAANSMNSIKLTSEEKRLYSKIQSIESSTLPIVQKIIEINQNGNKEEALNLLLNDAKPAFTNWLGAINEFINLEEATTQQATAETRMVTSSFQGWMVSLTLIAIVIGASVAFVISRRIRNSVGGEPQEAAKVIANISQGNLTQEVTSCCPDSMMSSVQVMQSQLVHIVNDIIHTSDEVLNRSEFVATGTKQALVAAKKQAEVSSIAVQGLGEMNQSINTIANTVRQTEENSNLTVKLSKQGRDAIQKVANEIQKISDTVSATVEQVNVLQKRTGDIGEIINVIRSISEQTNLLALNAAIEAARAGESGRGFAVVADEVRQLAQRTSEATSDIETMISQVQDDTQASVAAMETTVPQVENGLSLAQEANGVLSDIQKQSNDSLGKTLEVVEATTSQVDMVLEISKGIEDVASMSEETSEFLQSNTAETLALEELANKLKKNVNYFTVK</sequence>
<comment type="caution">
    <text evidence="7">The sequence shown here is derived from an EMBL/GenBank/DDBJ whole genome shotgun (WGS) entry which is preliminary data.</text>
</comment>
<dbReference type="RefSeq" id="WP_263530259.1">
    <property type="nucleotide sequence ID" value="NZ_JAOVZB010000003.1"/>
</dbReference>
<dbReference type="EMBL" id="JAOVZB010000003">
    <property type="protein sequence ID" value="MCV2402879.1"/>
    <property type="molecule type" value="Genomic_DNA"/>
</dbReference>